<dbReference type="SUPFAM" id="SSF47113">
    <property type="entry name" value="Histone-fold"/>
    <property type="match status" value="1"/>
</dbReference>
<protein>
    <recommendedName>
        <fullName evidence="1">Histone H2A</fullName>
    </recommendedName>
</protein>
<name>A0A9P6C922_9AGAR</name>
<comment type="subcellular location">
    <subcellularLocation>
        <location evidence="1">Nucleus</location>
    </subcellularLocation>
</comment>
<keyword evidence="1" id="KW-0544">Nucleosome core</keyword>
<keyword evidence="1" id="KW-0539">Nucleus</keyword>
<dbReference type="GO" id="GO:0000786">
    <property type="term" value="C:nucleosome"/>
    <property type="evidence" value="ECO:0007669"/>
    <property type="project" value="UniProtKB-KW"/>
</dbReference>
<dbReference type="OrthoDB" id="9421954at2759"/>
<organism evidence="2 3">
    <name type="scientific">Macrolepiota fuliginosa MF-IS2</name>
    <dbReference type="NCBI Taxonomy" id="1400762"/>
    <lineage>
        <taxon>Eukaryota</taxon>
        <taxon>Fungi</taxon>
        <taxon>Dikarya</taxon>
        <taxon>Basidiomycota</taxon>
        <taxon>Agaricomycotina</taxon>
        <taxon>Agaricomycetes</taxon>
        <taxon>Agaricomycetidae</taxon>
        <taxon>Agaricales</taxon>
        <taxon>Agaricineae</taxon>
        <taxon>Agaricaceae</taxon>
        <taxon>Macrolepiota</taxon>
    </lineage>
</organism>
<comment type="similarity">
    <text evidence="1">Belongs to the histone H2A family.</text>
</comment>
<comment type="subunit">
    <text evidence="1">The nucleosome is a histone octamer containing two molecules each of H2A, H2B, H3 and H4 assembled in one H3-H4 heterotetramer and two H2A-H2B heterodimers. The octamer wraps approximately 147 bp of DNA.</text>
</comment>
<gene>
    <name evidence="2" type="ORF">P691DRAFT_800146</name>
</gene>
<dbReference type="InterPro" id="IPR009072">
    <property type="entry name" value="Histone-fold"/>
</dbReference>
<sequence>MGAVSHFARPPKVFRYSEKRRKYLTSRGYDVGMKFPAGDMQHDLRRRTKSRFFVTDDAAVFTSGVIEYLCAEILEQAGLFTSPEAPLTPDTLPSSKVIQPAHLKLVFWQDPELRQMLGNFLPAMPTHKIKHVADERDLCYAFQSLSVER</sequence>
<dbReference type="EMBL" id="MU151060">
    <property type="protein sequence ID" value="KAF9453520.1"/>
    <property type="molecule type" value="Genomic_DNA"/>
</dbReference>
<dbReference type="GO" id="GO:0005634">
    <property type="term" value="C:nucleus"/>
    <property type="evidence" value="ECO:0007669"/>
    <property type="project" value="UniProtKB-SubCell"/>
</dbReference>
<reference evidence="2" key="1">
    <citation type="submission" date="2020-11" db="EMBL/GenBank/DDBJ databases">
        <authorList>
            <consortium name="DOE Joint Genome Institute"/>
            <person name="Ahrendt S."/>
            <person name="Riley R."/>
            <person name="Andreopoulos W."/>
            <person name="Labutti K."/>
            <person name="Pangilinan J."/>
            <person name="Ruiz-Duenas F.J."/>
            <person name="Barrasa J.M."/>
            <person name="Sanchez-Garcia M."/>
            <person name="Camarero S."/>
            <person name="Miyauchi S."/>
            <person name="Serrano A."/>
            <person name="Linde D."/>
            <person name="Babiker R."/>
            <person name="Drula E."/>
            <person name="Ayuso-Fernandez I."/>
            <person name="Pacheco R."/>
            <person name="Padilla G."/>
            <person name="Ferreira P."/>
            <person name="Barriuso J."/>
            <person name="Kellner H."/>
            <person name="Castanera R."/>
            <person name="Alfaro M."/>
            <person name="Ramirez L."/>
            <person name="Pisabarro A.G."/>
            <person name="Kuo A."/>
            <person name="Tritt A."/>
            <person name="Lipzen A."/>
            <person name="He G."/>
            <person name="Yan M."/>
            <person name="Ng V."/>
            <person name="Cullen D."/>
            <person name="Martin F."/>
            <person name="Rosso M.-N."/>
            <person name="Henrissat B."/>
            <person name="Hibbett D."/>
            <person name="Martinez A.T."/>
            <person name="Grigoriev I.V."/>
        </authorList>
    </citation>
    <scope>NUCLEOTIDE SEQUENCE</scope>
    <source>
        <strain evidence="2">MF-IS2</strain>
    </source>
</reference>
<dbReference type="Proteomes" id="UP000807342">
    <property type="component" value="Unassembled WGS sequence"/>
</dbReference>
<proteinExistence type="inferred from homology"/>
<dbReference type="AlphaFoldDB" id="A0A9P6C922"/>
<keyword evidence="1" id="KW-0238">DNA-binding</keyword>
<evidence type="ECO:0000256" key="1">
    <source>
        <dbReference type="RuleBase" id="RU003767"/>
    </source>
</evidence>
<dbReference type="GO" id="GO:0046982">
    <property type="term" value="F:protein heterodimerization activity"/>
    <property type="evidence" value="ECO:0007669"/>
    <property type="project" value="InterPro"/>
</dbReference>
<dbReference type="InterPro" id="IPR002119">
    <property type="entry name" value="Histone_H2A"/>
</dbReference>
<accession>A0A9P6C922</accession>
<evidence type="ECO:0000313" key="3">
    <source>
        <dbReference type="Proteomes" id="UP000807342"/>
    </source>
</evidence>
<dbReference type="GO" id="GO:0030527">
    <property type="term" value="F:structural constituent of chromatin"/>
    <property type="evidence" value="ECO:0007669"/>
    <property type="project" value="InterPro"/>
</dbReference>
<dbReference type="PRINTS" id="PR00620">
    <property type="entry name" value="HISTONEH2A"/>
</dbReference>
<dbReference type="SMART" id="SM00414">
    <property type="entry name" value="H2A"/>
    <property type="match status" value="1"/>
</dbReference>
<evidence type="ECO:0000313" key="2">
    <source>
        <dbReference type="EMBL" id="KAF9453520.1"/>
    </source>
</evidence>
<comment type="caution">
    <text evidence="2">The sequence shown here is derived from an EMBL/GenBank/DDBJ whole genome shotgun (WGS) entry which is preliminary data.</text>
</comment>
<dbReference type="Gene3D" id="1.10.20.10">
    <property type="entry name" value="Histone, subunit A"/>
    <property type="match status" value="1"/>
</dbReference>
<dbReference type="GO" id="GO:0003677">
    <property type="term" value="F:DNA binding"/>
    <property type="evidence" value="ECO:0007669"/>
    <property type="project" value="UniProtKB-KW"/>
</dbReference>
<keyword evidence="1" id="KW-0158">Chromosome</keyword>
<keyword evidence="3" id="KW-1185">Reference proteome</keyword>